<feature type="compositionally biased region" description="Polar residues" evidence="12">
    <location>
        <begin position="285"/>
        <end position="297"/>
    </location>
</feature>
<dbReference type="EMBL" id="CAMAPF010000935">
    <property type="protein sequence ID" value="CAH9125268.1"/>
    <property type="molecule type" value="Genomic_DNA"/>
</dbReference>
<evidence type="ECO:0000256" key="6">
    <source>
        <dbReference type="ARBA" id="ARBA00023242"/>
    </source>
</evidence>
<feature type="compositionally biased region" description="Low complexity" evidence="12">
    <location>
        <begin position="310"/>
        <end position="325"/>
    </location>
</feature>
<keyword evidence="5 10" id="KW-0804">Transcription</keyword>
<feature type="region of interest" description="Disordered" evidence="12">
    <location>
        <begin position="252"/>
        <end position="328"/>
    </location>
</feature>
<evidence type="ECO:0000256" key="4">
    <source>
        <dbReference type="ARBA" id="ARBA00023155"/>
    </source>
</evidence>
<evidence type="ECO:0000256" key="5">
    <source>
        <dbReference type="ARBA" id="ARBA00023163"/>
    </source>
</evidence>
<dbReference type="InterPro" id="IPR003106">
    <property type="entry name" value="Leu_zip_homeo"/>
</dbReference>
<sequence>MMMDMISGGNGMMTFASPLPPPPPEASSITTFQNPDEPQYFSIPSHHLDYSNSISQMLMRRRRSAASSSFVTGGDRGWDNGEDNVMLRRPRGGEDEMSDDGSSAQLGEKKRRLGLEQVKALEKSFEQGNKLEPERKMELARALGLQPRQIAIWFQNRRARSKTKQLEKDYDLLKRQLEALSSDNNALKSRNKKLHSELQLLALRNRESKGAGPATINLNQETEGCSWNTANNASETNSGSIIFTVDDHRHVNFGGGGGGGGASSSKPSSANHIVWRQPLPPPSAVPTNLTHQLLHSSSRPDDDLLLHRSNNNMKINNNNNNNNGNDGKLETNVHDEEQAGGAYCSMFGEVGMEDEHDEFLDMAPAAATAFPFNFSFFS</sequence>
<dbReference type="Pfam" id="PF00046">
    <property type="entry name" value="Homeodomain"/>
    <property type="match status" value="1"/>
</dbReference>
<keyword evidence="2 10" id="KW-0805">Transcription regulation</keyword>
<dbReference type="GO" id="GO:0005634">
    <property type="term" value="C:nucleus"/>
    <property type="evidence" value="ECO:0007669"/>
    <property type="project" value="UniProtKB-SubCell"/>
</dbReference>
<keyword evidence="6 8" id="KW-0539">Nucleus</keyword>
<feature type="compositionally biased region" description="Gly residues" evidence="12">
    <location>
        <begin position="253"/>
        <end position="262"/>
    </location>
</feature>
<feature type="DNA-binding region" description="Homeobox" evidence="8">
    <location>
        <begin position="106"/>
        <end position="165"/>
    </location>
</feature>
<dbReference type="InterPro" id="IPR001356">
    <property type="entry name" value="HD"/>
</dbReference>
<accession>A0AAV0ENU5</accession>
<dbReference type="SUPFAM" id="SSF46689">
    <property type="entry name" value="Homeodomain-like"/>
    <property type="match status" value="1"/>
</dbReference>
<comment type="subcellular location">
    <subcellularLocation>
        <location evidence="1 8 9">Nucleus</location>
    </subcellularLocation>
</comment>
<dbReference type="GO" id="GO:0000981">
    <property type="term" value="F:DNA-binding transcription factor activity, RNA polymerase II-specific"/>
    <property type="evidence" value="ECO:0007669"/>
    <property type="project" value="UniProtKB-UniRule"/>
</dbReference>
<feature type="region of interest" description="Disordered" evidence="12">
    <location>
        <begin position="68"/>
        <end position="109"/>
    </location>
</feature>
<evidence type="ECO:0000313" key="15">
    <source>
        <dbReference type="Proteomes" id="UP001152523"/>
    </source>
</evidence>
<keyword evidence="3 8" id="KW-0238">DNA-binding</keyword>
<evidence type="ECO:0000259" key="13">
    <source>
        <dbReference type="PROSITE" id="PS50071"/>
    </source>
</evidence>
<comment type="function">
    <text evidence="10">Transcription factor.</text>
</comment>
<evidence type="ECO:0000256" key="2">
    <source>
        <dbReference type="ARBA" id="ARBA00023015"/>
    </source>
</evidence>
<keyword evidence="4 8" id="KW-0371">Homeobox</keyword>
<dbReference type="PRINTS" id="PR00031">
    <property type="entry name" value="HTHREPRESSR"/>
</dbReference>
<evidence type="ECO:0000256" key="11">
    <source>
        <dbReference type="SAM" id="Coils"/>
    </source>
</evidence>
<dbReference type="SMART" id="SM00389">
    <property type="entry name" value="HOX"/>
    <property type="match status" value="1"/>
</dbReference>
<dbReference type="CDD" id="cd00086">
    <property type="entry name" value="homeodomain"/>
    <property type="match status" value="1"/>
</dbReference>
<gene>
    <name evidence="14" type="ORF">CEPIT_LOCUS26627</name>
</gene>
<evidence type="ECO:0000313" key="14">
    <source>
        <dbReference type="EMBL" id="CAH9125268.1"/>
    </source>
</evidence>
<dbReference type="PANTHER" id="PTHR24326:SF615">
    <property type="entry name" value="HOMEOBOX-LEUCINE ZIPPER PROTEIN"/>
    <property type="match status" value="1"/>
</dbReference>
<dbReference type="InterPro" id="IPR017970">
    <property type="entry name" value="Homeobox_CS"/>
</dbReference>
<evidence type="ECO:0000256" key="8">
    <source>
        <dbReference type="PROSITE-ProRule" id="PRU00108"/>
    </source>
</evidence>
<proteinExistence type="inferred from homology"/>
<dbReference type="FunFam" id="1.10.10.60:FF:000144">
    <property type="entry name" value="homeobox-leucine zipper protein ATHB-6-like"/>
    <property type="match status" value="1"/>
</dbReference>
<organism evidence="14 15">
    <name type="scientific">Cuscuta epithymum</name>
    <dbReference type="NCBI Taxonomy" id="186058"/>
    <lineage>
        <taxon>Eukaryota</taxon>
        <taxon>Viridiplantae</taxon>
        <taxon>Streptophyta</taxon>
        <taxon>Embryophyta</taxon>
        <taxon>Tracheophyta</taxon>
        <taxon>Spermatophyta</taxon>
        <taxon>Magnoliopsida</taxon>
        <taxon>eudicotyledons</taxon>
        <taxon>Gunneridae</taxon>
        <taxon>Pentapetalae</taxon>
        <taxon>asterids</taxon>
        <taxon>lamiids</taxon>
        <taxon>Solanales</taxon>
        <taxon>Convolvulaceae</taxon>
        <taxon>Cuscuteae</taxon>
        <taxon>Cuscuta</taxon>
        <taxon>Cuscuta subgen. Cuscuta</taxon>
    </lineage>
</organism>
<evidence type="ECO:0000256" key="3">
    <source>
        <dbReference type="ARBA" id="ARBA00023125"/>
    </source>
</evidence>
<dbReference type="AlphaFoldDB" id="A0AAV0ENU5"/>
<protein>
    <recommendedName>
        <fullName evidence="10">Homeobox-leucine zipper protein</fullName>
    </recommendedName>
    <alternativeName>
        <fullName evidence="10">HD-ZIP protein</fullName>
    </alternativeName>
    <alternativeName>
        <fullName evidence="10">Homeodomain transcription factor</fullName>
    </alternativeName>
</protein>
<dbReference type="PANTHER" id="PTHR24326">
    <property type="entry name" value="HOMEOBOX-LEUCINE ZIPPER PROTEIN"/>
    <property type="match status" value="1"/>
</dbReference>
<dbReference type="PROSITE" id="PS00027">
    <property type="entry name" value="HOMEOBOX_1"/>
    <property type="match status" value="1"/>
</dbReference>
<evidence type="ECO:0000256" key="7">
    <source>
        <dbReference type="ARBA" id="ARBA00025748"/>
    </source>
</evidence>
<dbReference type="GO" id="GO:0000976">
    <property type="term" value="F:transcription cis-regulatory region binding"/>
    <property type="evidence" value="ECO:0007669"/>
    <property type="project" value="UniProtKB-ARBA"/>
</dbReference>
<keyword evidence="11" id="KW-0175">Coiled coil</keyword>
<name>A0AAV0ENU5_9ASTE</name>
<dbReference type="PROSITE" id="PS50071">
    <property type="entry name" value="HOMEOBOX_2"/>
    <property type="match status" value="1"/>
</dbReference>
<evidence type="ECO:0000256" key="10">
    <source>
        <dbReference type="RuleBase" id="RU369038"/>
    </source>
</evidence>
<keyword evidence="15" id="KW-1185">Reference proteome</keyword>
<dbReference type="InterPro" id="IPR009057">
    <property type="entry name" value="Homeodomain-like_sf"/>
</dbReference>
<comment type="similarity">
    <text evidence="7 10">Belongs to the HD-ZIP homeobox family. Class I subfamily.</text>
</comment>
<dbReference type="InterPro" id="IPR000047">
    <property type="entry name" value="HTH_motif"/>
</dbReference>
<dbReference type="Pfam" id="PF02183">
    <property type="entry name" value="HALZ"/>
    <property type="match status" value="1"/>
</dbReference>
<dbReference type="Gene3D" id="1.10.10.60">
    <property type="entry name" value="Homeodomain-like"/>
    <property type="match status" value="1"/>
</dbReference>
<dbReference type="InterPro" id="IPR045224">
    <property type="entry name" value="HDZip_class_I_plant"/>
</dbReference>
<reference evidence="14" key="1">
    <citation type="submission" date="2022-07" db="EMBL/GenBank/DDBJ databases">
        <authorList>
            <person name="Macas J."/>
            <person name="Novak P."/>
            <person name="Neumann P."/>
        </authorList>
    </citation>
    <scope>NUCLEOTIDE SEQUENCE</scope>
</reference>
<evidence type="ECO:0000256" key="1">
    <source>
        <dbReference type="ARBA" id="ARBA00004123"/>
    </source>
</evidence>
<comment type="caution">
    <text evidence="14">The sequence shown here is derived from an EMBL/GenBank/DDBJ whole genome shotgun (WGS) entry which is preliminary data.</text>
</comment>
<dbReference type="GO" id="GO:0045893">
    <property type="term" value="P:positive regulation of DNA-templated transcription"/>
    <property type="evidence" value="ECO:0007669"/>
    <property type="project" value="TreeGrafter"/>
</dbReference>
<evidence type="ECO:0000256" key="12">
    <source>
        <dbReference type="SAM" id="MobiDB-lite"/>
    </source>
</evidence>
<feature type="coiled-coil region" evidence="11">
    <location>
        <begin position="156"/>
        <end position="197"/>
    </location>
</feature>
<dbReference type="Proteomes" id="UP001152523">
    <property type="component" value="Unassembled WGS sequence"/>
</dbReference>
<feature type="domain" description="Homeobox" evidence="13">
    <location>
        <begin position="104"/>
        <end position="164"/>
    </location>
</feature>
<evidence type="ECO:0000256" key="9">
    <source>
        <dbReference type="RuleBase" id="RU000682"/>
    </source>
</evidence>